<dbReference type="AlphaFoldDB" id="A0A0S4LL75"/>
<name>A0A0S4LL75_9BACT</name>
<evidence type="ECO:0000256" key="1">
    <source>
        <dbReference type="SAM" id="MobiDB-lite"/>
    </source>
</evidence>
<feature type="compositionally biased region" description="Polar residues" evidence="1">
    <location>
        <begin position="29"/>
        <end position="43"/>
    </location>
</feature>
<sequence>MTRTDIGIFFPVNLRFTNDERRNYPVSGPKSSPLQSTQAQSPSMKDMGSAQMGQSGGGPLAMRGRSGSSFSYSSMAPPTLLAV</sequence>
<feature type="region of interest" description="Disordered" evidence="1">
    <location>
        <begin position="19"/>
        <end position="83"/>
    </location>
</feature>
<proteinExistence type="predicted"/>
<accession>A0A0S4LL75</accession>
<dbReference type="Proteomes" id="UP000198736">
    <property type="component" value="Unassembled WGS sequence"/>
</dbReference>
<evidence type="ECO:0000313" key="2">
    <source>
        <dbReference type="EMBL" id="CUS36683.1"/>
    </source>
</evidence>
<dbReference type="STRING" id="1742973.COMA2_250028"/>
<protein>
    <submittedName>
        <fullName evidence="2">Uncharacterized protein</fullName>
    </submittedName>
</protein>
<keyword evidence="3" id="KW-1185">Reference proteome</keyword>
<organism evidence="2 3">
    <name type="scientific">Candidatus Nitrospira nitrificans</name>
    <dbReference type="NCBI Taxonomy" id="1742973"/>
    <lineage>
        <taxon>Bacteria</taxon>
        <taxon>Pseudomonadati</taxon>
        <taxon>Nitrospirota</taxon>
        <taxon>Nitrospiria</taxon>
        <taxon>Nitrospirales</taxon>
        <taxon>Nitrospiraceae</taxon>
        <taxon>Nitrospira</taxon>
    </lineage>
</organism>
<feature type="compositionally biased region" description="Low complexity" evidence="1">
    <location>
        <begin position="63"/>
        <end position="74"/>
    </location>
</feature>
<gene>
    <name evidence="2" type="ORF">COMA2_250028</name>
</gene>
<reference evidence="3" key="1">
    <citation type="submission" date="2015-10" db="EMBL/GenBank/DDBJ databases">
        <authorList>
            <person name="Luecker S."/>
            <person name="Luecker S."/>
        </authorList>
    </citation>
    <scope>NUCLEOTIDE SEQUENCE [LARGE SCALE GENOMIC DNA]</scope>
</reference>
<evidence type="ECO:0000313" key="3">
    <source>
        <dbReference type="Proteomes" id="UP000198736"/>
    </source>
</evidence>
<dbReference type="EMBL" id="CZPZ01000018">
    <property type="protein sequence ID" value="CUS36683.1"/>
    <property type="molecule type" value="Genomic_DNA"/>
</dbReference>